<gene>
    <name evidence="4" type="ORF">O6P37_10850</name>
</gene>
<proteinExistence type="inferred from homology"/>
<dbReference type="EMBL" id="JAPZPY010000003">
    <property type="protein sequence ID" value="MCZ8379364.1"/>
    <property type="molecule type" value="Genomic_DNA"/>
</dbReference>
<evidence type="ECO:0000313" key="4">
    <source>
        <dbReference type="EMBL" id="MCZ8379364.1"/>
    </source>
</evidence>
<organism evidence="4 5">
    <name type="scientific">Mycobacterium hippophais</name>
    <dbReference type="NCBI Taxonomy" id="3016340"/>
    <lineage>
        <taxon>Bacteria</taxon>
        <taxon>Bacillati</taxon>
        <taxon>Actinomycetota</taxon>
        <taxon>Actinomycetes</taxon>
        <taxon>Mycobacteriales</taxon>
        <taxon>Mycobacteriaceae</taxon>
        <taxon>Mycobacterium</taxon>
    </lineage>
</organism>
<keyword evidence="1" id="KW-0732">Signal</keyword>
<feature type="domain" description="Low molecular weight antigen MTB12-like C-terminal" evidence="3">
    <location>
        <begin position="52"/>
        <end position="163"/>
    </location>
</feature>
<keyword evidence="5" id="KW-1185">Reference proteome</keyword>
<comment type="caution">
    <text evidence="4">The sequence shown here is derived from an EMBL/GenBank/DDBJ whole genome shotgun (WGS) entry which is preliminary data.</text>
</comment>
<sequence>MDRHRLWRAARLPIGLTCLVGLLLGCQDRQEPAVPVQAQTTSTVAGDGPPIPVPSPGELNAGFMIGLDPSTSEAVRIAAVEGSDIDPQLPTLLKQASVENGVKITVTGTEYVGDGVVHASSDMLVRGKPVEGKVTIPFVASDGRWKLQKAWACQQLANASLQSPACTG</sequence>
<protein>
    <recommendedName>
        <fullName evidence="3">Low molecular weight antigen MTB12-like C-terminal domain-containing protein</fullName>
    </recommendedName>
</protein>
<dbReference type="InterPro" id="IPR058644">
    <property type="entry name" value="Mtb12-like_C"/>
</dbReference>
<name>A0ABT4PS25_9MYCO</name>
<evidence type="ECO:0000259" key="3">
    <source>
        <dbReference type="Pfam" id="PF26580"/>
    </source>
</evidence>
<evidence type="ECO:0000313" key="5">
    <source>
        <dbReference type="Proteomes" id="UP001142153"/>
    </source>
</evidence>
<dbReference type="PROSITE" id="PS51257">
    <property type="entry name" value="PROKAR_LIPOPROTEIN"/>
    <property type="match status" value="1"/>
</dbReference>
<dbReference type="Pfam" id="PF26580">
    <property type="entry name" value="Mtb12_C"/>
    <property type="match status" value="1"/>
</dbReference>
<dbReference type="Proteomes" id="UP001142153">
    <property type="component" value="Unassembled WGS sequence"/>
</dbReference>
<comment type="similarity">
    <text evidence="2">Belongs to the MTB12 family.</text>
</comment>
<accession>A0ABT4PS25</accession>
<dbReference type="RefSeq" id="WP_269894051.1">
    <property type="nucleotide sequence ID" value="NZ_JAPZPY010000003.1"/>
</dbReference>
<reference evidence="4" key="1">
    <citation type="submission" date="2022-12" db="EMBL/GenBank/DDBJ databases">
        <authorList>
            <person name="Deng Y."/>
            <person name="Zhang Y.-Q."/>
        </authorList>
    </citation>
    <scope>NUCLEOTIDE SEQUENCE</scope>
    <source>
        <strain evidence="4">CPCC 205372</strain>
    </source>
</reference>
<evidence type="ECO:0000256" key="1">
    <source>
        <dbReference type="ARBA" id="ARBA00022729"/>
    </source>
</evidence>
<evidence type="ECO:0000256" key="2">
    <source>
        <dbReference type="ARBA" id="ARBA00093774"/>
    </source>
</evidence>